<keyword evidence="3" id="KW-1185">Reference proteome</keyword>
<accession>A0AAQ3NSS2</accession>
<reference evidence="2 3" key="1">
    <citation type="journal article" date="2023" name="Life. Sci Alliance">
        <title>Evolutionary insights into 3D genome organization and epigenetic landscape of Vigna mungo.</title>
        <authorList>
            <person name="Junaid A."/>
            <person name="Singh B."/>
            <person name="Bhatia S."/>
        </authorList>
    </citation>
    <scope>NUCLEOTIDE SEQUENCE [LARGE SCALE GENOMIC DNA]</scope>
    <source>
        <strain evidence="2">Urdbean</strain>
    </source>
</reference>
<feature type="compositionally biased region" description="Polar residues" evidence="1">
    <location>
        <begin position="86"/>
        <end position="102"/>
    </location>
</feature>
<dbReference type="Proteomes" id="UP001374535">
    <property type="component" value="Chromosome 4"/>
</dbReference>
<feature type="non-terminal residue" evidence="2">
    <location>
        <position position="1"/>
    </location>
</feature>
<evidence type="ECO:0000313" key="2">
    <source>
        <dbReference type="EMBL" id="WVZ14788.1"/>
    </source>
</evidence>
<organism evidence="2 3">
    <name type="scientific">Vigna mungo</name>
    <name type="common">Black gram</name>
    <name type="synonym">Phaseolus mungo</name>
    <dbReference type="NCBI Taxonomy" id="3915"/>
    <lineage>
        <taxon>Eukaryota</taxon>
        <taxon>Viridiplantae</taxon>
        <taxon>Streptophyta</taxon>
        <taxon>Embryophyta</taxon>
        <taxon>Tracheophyta</taxon>
        <taxon>Spermatophyta</taxon>
        <taxon>Magnoliopsida</taxon>
        <taxon>eudicotyledons</taxon>
        <taxon>Gunneridae</taxon>
        <taxon>Pentapetalae</taxon>
        <taxon>rosids</taxon>
        <taxon>fabids</taxon>
        <taxon>Fabales</taxon>
        <taxon>Fabaceae</taxon>
        <taxon>Papilionoideae</taxon>
        <taxon>50 kb inversion clade</taxon>
        <taxon>NPAAA clade</taxon>
        <taxon>indigoferoid/millettioid clade</taxon>
        <taxon>Phaseoleae</taxon>
        <taxon>Vigna</taxon>
    </lineage>
</organism>
<dbReference type="AlphaFoldDB" id="A0AAQ3NSS2"/>
<proteinExistence type="predicted"/>
<protein>
    <submittedName>
        <fullName evidence="2">Uncharacterized protein</fullName>
    </submittedName>
</protein>
<feature type="region of interest" description="Disordered" evidence="1">
    <location>
        <begin position="82"/>
        <end position="102"/>
    </location>
</feature>
<sequence length="102" mass="11861">PNQLCFQILSQFFHVPYTLKVPTHLNKHHTCPTPSSFTRTQLSIPLFTGRKGRYPHDQKTIPKHNPARYPLHFIPTAYIRKPRNSVMKNPKSSNTRINPFSP</sequence>
<evidence type="ECO:0000313" key="3">
    <source>
        <dbReference type="Proteomes" id="UP001374535"/>
    </source>
</evidence>
<name>A0AAQ3NSS2_VIGMU</name>
<evidence type="ECO:0000256" key="1">
    <source>
        <dbReference type="SAM" id="MobiDB-lite"/>
    </source>
</evidence>
<dbReference type="EMBL" id="CP144697">
    <property type="protein sequence ID" value="WVZ14788.1"/>
    <property type="molecule type" value="Genomic_DNA"/>
</dbReference>
<gene>
    <name evidence="2" type="ORF">V8G54_012354</name>
</gene>